<organism evidence="5 6">
    <name type="scientific">Paenibacillus agricola</name>
    <dbReference type="NCBI Taxonomy" id="2716264"/>
    <lineage>
        <taxon>Bacteria</taxon>
        <taxon>Bacillati</taxon>
        <taxon>Bacillota</taxon>
        <taxon>Bacilli</taxon>
        <taxon>Bacillales</taxon>
        <taxon>Paenibacillaceae</taxon>
        <taxon>Paenibacillus</taxon>
    </lineage>
</organism>
<keyword evidence="6" id="KW-1185">Reference proteome</keyword>
<dbReference type="EMBL" id="JAAOIW010000002">
    <property type="protein sequence ID" value="NHN29201.1"/>
    <property type="molecule type" value="Genomic_DNA"/>
</dbReference>
<feature type="compositionally biased region" description="Low complexity" evidence="3">
    <location>
        <begin position="497"/>
        <end position="510"/>
    </location>
</feature>
<keyword evidence="4" id="KW-0812">Transmembrane</keyword>
<dbReference type="RefSeq" id="WP_166146949.1">
    <property type="nucleotide sequence ID" value="NZ_JAAOIW010000002.1"/>
</dbReference>
<dbReference type="PANTHER" id="PTHR22550">
    <property type="entry name" value="SPORE GERMINATION PROTEIN"/>
    <property type="match status" value="1"/>
</dbReference>
<dbReference type="PANTHER" id="PTHR22550:SF5">
    <property type="entry name" value="LEUCINE ZIPPER PROTEIN 4"/>
    <property type="match status" value="1"/>
</dbReference>
<proteinExistence type="inferred from homology"/>
<keyword evidence="2 4" id="KW-0472">Membrane</keyword>
<dbReference type="Pfam" id="PF03323">
    <property type="entry name" value="GerA"/>
    <property type="match status" value="1"/>
</dbReference>
<evidence type="ECO:0000256" key="2">
    <source>
        <dbReference type="ARBA" id="ARBA00023136"/>
    </source>
</evidence>
<dbReference type="Proteomes" id="UP001165962">
    <property type="component" value="Unassembled WGS sequence"/>
</dbReference>
<comment type="similarity">
    <text evidence="1">Belongs to the GerABKA family.</text>
</comment>
<feature type="transmembrane region" description="Helical" evidence="4">
    <location>
        <begin position="370"/>
        <end position="390"/>
    </location>
</feature>
<protein>
    <submittedName>
        <fullName evidence="5">Spore germination protein</fullName>
    </submittedName>
</protein>
<feature type="transmembrane region" description="Helical" evidence="4">
    <location>
        <begin position="301"/>
        <end position="320"/>
    </location>
</feature>
<dbReference type="InterPro" id="IPR004995">
    <property type="entry name" value="Spore_Ger"/>
</dbReference>
<accession>A0ABX0J517</accession>
<gene>
    <name evidence="5" type="ORF">G9U52_05080</name>
</gene>
<evidence type="ECO:0000313" key="6">
    <source>
        <dbReference type="Proteomes" id="UP001165962"/>
    </source>
</evidence>
<evidence type="ECO:0000256" key="4">
    <source>
        <dbReference type="SAM" id="Phobius"/>
    </source>
</evidence>
<dbReference type="PIRSF" id="PIRSF005690">
    <property type="entry name" value="GerBA"/>
    <property type="match status" value="1"/>
</dbReference>
<evidence type="ECO:0000313" key="5">
    <source>
        <dbReference type="EMBL" id="NHN29201.1"/>
    </source>
</evidence>
<name>A0ABX0J517_9BACL</name>
<dbReference type="InterPro" id="IPR050768">
    <property type="entry name" value="UPF0353/GerABKA_families"/>
</dbReference>
<sequence>MNPTDPHEPDSSSGSNTPISEWLQPNIELLQSIYTDCDDVVFHMFTFGNHIHALLIYIAGLTDTEALNQQVLTPLIQDQKLKDGELLSMLKEVLPVSKSEHITTIDEIIESISMGMPVILIDGESFGLTLGLSKWEQRGVEEPVSESVIRGPREGFTETLSINMSLLRRKLRSPSFKMRTLQLGHYTHTRVVLAYIDELADDGLIEEMMARMQRINIDGILESGYIEELIRDSAASPFPQVMSTERPDIVAASLLEGRAAILVDGTPMALIAPTTLYSMLQSPEDYYQSYFLGTFIRWTRYLFLVFALLGPSMYVAVLTFHQEMLPTTLLLSISKSREDIPFPALAEALLMEITFEGLREAGLRLPKQVGAAVSIVGALVIGQAATSAGLVSAPMVMVVALTGIASFMIPHFTISIAIRLLRFPIMFLAGMLGLLGIMLGVILIVIHLCSLRSFGVPYLDSLAPMKKGEWKDVLFRAPLWSMNKRPSLTGTPNLYRQPAGKKQGPQKGGA</sequence>
<feature type="region of interest" description="Disordered" evidence="3">
    <location>
        <begin position="488"/>
        <end position="510"/>
    </location>
</feature>
<keyword evidence="4" id="KW-1133">Transmembrane helix</keyword>
<evidence type="ECO:0000256" key="3">
    <source>
        <dbReference type="SAM" id="MobiDB-lite"/>
    </source>
</evidence>
<feature type="transmembrane region" description="Helical" evidence="4">
    <location>
        <begin position="396"/>
        <end position="418"/>
    </location>
</feature>
<evidence type="ECO:0000256" key="1">
    <source>
        <dbReference type="ARBA" id="ARBA00005278"/>
    </source>
</evidence>
<feature type="transmembrane region" description="Helical" evidence="4">
    <location>
        <begin position="425"/>
        <end position="448"/>
    </location>
</feature>
<reference evidence="5" key="1">
    <citation type="submission" date="2020-03" db="EMBL/GenBank/DDBJ databases">
        <title>Draft sequencing of Paenibacilllus sp. S3N08.</title>
        <authorList>
            <person name="Kim D.-U."/>
        </authorList>
    </citation>
    <scope>NUCLEOTIDE SEQUENCE</scope>
    <source>
        <strain evidence="5">S3N08</strain>
    </source>
</reference>
<comment type="caution">
    <text evidence="5">The sequence shown here is derived from an EMBL/GenBank/DDBJ whole genome shotgun (WGS) entry which is preliminary data.</text>
</comment>